<keyword evidence="2" id="KW-1133">Transmembrane helix</keyword>
<protein>
    <submittedName>
        <fullName evidence="4">Uncharacterized protein</fullName>
    </submittedName>
</protein>
<feature type="region of interest" description="Disordered" evidence="1">
    <location>
        <begin position="28"/>
        <end position="132"/>
    </location>
</feature>
<dbReference type="GeneID" id="101257531"/>
<dbReference type="HOGENOM" id="CLU_103515_0_0_1"/>
<dbReference type="InParanoid" id="K4DA95"/>
<sequence>MSTARLHVVCFVIFFVILSVQQCICADSPENSPSPAPVAGGDLGSLPPIAPAPKTPSLSPSPLASVSSPPASPPTYLSSNSVPAPSPVNGDDDAPSPVTEPSSPSPAPTDVVASDISHESTTTEVASTDGGMNGGKKAGLAFGVIAAVCVVGLGALVYKKRRQNIRRAQFGIREFLRMNGGKDAEVAFDVAFGLLVAACVVCFGAAVCNKSRQNIRPAKFGYAARRNFL</sequence>
<evidence type="ECO:0000256" key="3">
    <source>
        <dbReference type="SAM" id="SignalP"/>
    </source>
</evidence>
<organism evidence="4">
    <name type="scientific">Solanum lycopersicum</name>
    <name type="common">Tomato</name>
    <name type="synonym">Lycopersicon esculentum</name>
    <dbReference type="NCBI Taxonomy" id="4081"/>
    <lineage>
        <taxon>Eukaryota</taxon>
        <taxon>Viridiplantae</taxon>
        <taxon>Streptophyta</taxon>
        <taxon>Embryophyta</taxon>
        <taxon>Tracheophyta</taxon>
        <taxon>Spermatophyta</taxon>
        <taxon>Magnoliopsida</taxon>
        <taxon>eudicotyledons</taxon>
        <taxon>Gunneridae</taxon>
        <taxon>Pentapetalae</taxon>
        <taxon>asterids</taxon>
        <taxon>lamiids</taxon>
        <taxon>Solanales</taxon>
        <taxon>Solanaceae</taxon>
        <taxon>Solanoideae</taxon>
        <taxon>Solaneae</taxon>
        <taxon>Solanum</taxon>
        <taxon>Solanum subgen. Lycopersicon</taxon>
    </lineage>
</organism>
<dbReference type="RefSeq" id="XP_010313410.1">
    <property type="nucleotide sequence ID" value="XM_010315108.4"/>
</dbReference>
<dbReference type="PaxDb" id="4081-Solyc11g069390.1.1"/>
<dbReference type="Proteomes" id="UP000004994">
    <property type="component" value="Chromosome 11"/>
</dbReference>
<dbReference type="PANTHER" id="PTHR36721:SF15">
    <property type="entry name" value="EN_SPM-LIKE TRANSPOSON PROTEIN"/>
    <property type="match status" value="1"/>
</dbReference>
<accession>K4DA95</accession>
<dbReference type="OMA" id="RLCFIVI"/>
<evidence type="ECO:0000313" key="4">
    <source>
        <dbReference type="EnsemblPlants" id="Solyc11g069390.1.1"/>
    </source>
</evidence>
<evidence type="ECO:0000256" key="2">
    <source>
        <dbReference type="SAM" id="Phobius"/>
    </source>
</evidence>
<feature type="signal peptide" evidence="3">
    <location>
        <begin position="1"/>
        <end position="25"/>
    </location>
</feature>
<dbReference type="OrthoDB" id="784725at2759"/>
<feature type="compositionally biased region" description="Low complexity" evidence="1">
    <location>
        <begin position="55"/>
        <end position="102"/>
    </location>
</feature>
<reference evidence="4" key="2">
    <citation type="submission" date="2015-06" db="UniProtKB">
        <authorList>
            <consortium name="EnsemblPlants"/>
        </authorList>
    </citation>
    <scope>IDENTIFICATION</scope>
    <source>
        <strain evidence="4">cv. Heinz 1706</strain>
    </source>
</reference>
<dbReference type="KEGG" id="sly:101257531"/>
<proteinExistence type="predicted"/>
<evidence type="ECO:0000313" key="5">
    <source>
        <dbReference type="Proteomes" id="UP000004994"/>
    </source>
</evidence>
<evidence type="ECO:0000256" key="1">
    <source>
        <dbReference type="SAM" id="MobiDB-lite"/>
    </source>
</evidence>
<feature type="chain" id="PRO_5003874764" evidence="3">
    <location>
        <begin position="26"/>
        <end position="229"/>
    </location>
</feature>
<dbReference type="eggNOG" id="ENOG502S3TU">
    <property type="taxonomic scope" value="Eukaryota"/>
</dbReference>
<keyword evidence="2" id="KW-0472">Membrane</keyword>
<keyword evidence="5" id="KW-1185">Reference proteome</keyword>
<dbReference type="STRING" id="4081.K4DA95"/>
<dbReference type="AlphaFoldDB" id="K4DA95"/>
<keyword evidence="2" id="KW-0812">Transmembrane</keyword>
<dbReference type="PANTHER" id="PTHR36721">
    <property type="entry name" value="PROLINE-RICH FAMILY PROTEIN"/>
    <property type="match status" value="1"/>
</dbReference>
<dbReference type="EnsemblPlants" id="Solyc11g069390.1.1">
    <property type="protein sequence ID" value="Solyc11g069390.1.1"/>
    <property type="gene ID" value="Solyc11g069390.1"/>
</dbReference>
<name>K4DA95_SOLLC</name>
<gene>
    <name evidence="4" type="primary">LOC101257531</name>
</gene>
<keyword evidence="3" id="KW-0732">Signal</keyword>
<feature type="transmembrane region" description="Helical" evidence="2">
    <location>
        <begin position="138"/>
        <end position="158"/>
    </location>
</feature>
<feature type="transmembrane region" description="Helical" evidence="2">
    <location>
        <begin position="186"/>
        <end position="207"/>
    </location>
</feature>
<dbReference type="Gramene" id="Solyc11g069390.1.1">
    <property type="protein sequence ID" value="Solyc11g069390.1.1"/>
    <property type="gene ID" value="Solyc11g069390.1"/>
</dbReference>
<reference evidence="4" key="1">
    <citation type="journal article" date="2012" name="Nature">
        <title>The tomato genome sequence provides insights into fleshy fruit evolution.</title>
        <authorList>
            <consortium name="Tomato Genome Consortium"/>
        </authorList>
    </citation>
    <scope>NUCLEOTIDE SEQUENCE [LARGE SCALE GENOMIC DNA]</scope>
    <source>
        <strain evidence="4">cv. Heinz 1706</strain>
    </source>
</reference>
<dbReference type="RefSeq" id="XP_004251131.1">
    <property type="nucleotide sequence ID" value="XM_004251083.5"/>
</dbReference>